<evidence type="ECO:0000313" key="2">
    <source>
        <dbReference type="Proteomes" id="UP000789860"/>
    </source>
</evidence>
<proteinExistence type="predicted"/>
<comment type="caution">
    <text evidence="1">The sequence shown here is derived from an EMBL/GenBank/DDBJ whole genome shotgun (WGS) entry which is preliminary data.</text>
</comment>
<organism evidence="1 2">
    <name type="scientific">Scutellospora calospora</name>
    <dbReference type="NCBI Taxonomy" id="85575"/>
    <lineage>
        <taxon>Eukaryota</taxon>
        <taxon>Fungi</taxon>
        <taxon>Fungi incertae sedis</taxon>
        <taxon>Mucoromycota</taxon>
        <taxon>Glomeromycotina</taxon>
        <taxon>Glomeromycetes</taxon>
        <taxon>Diversisporales</taxon>
        <taxon>Gigasporaceae</taxon>
        <taxon>Scutellospora</taxon>
    </lineage>
</organism>
<feature type="non-terminal residue" evidence="1">
    <location>
        <position position="1"/>
    </location>
</feature>
<name>A0ACA9PP41_9GLOM</name>
<evidence type="ECO:0000313" key="1">
    <source>
        <dbReference type="EMBL" id="CAG8716025.1"/>
    </source>
</evidence>
<reference evidence="1" key="1">
    <citation type="submission" date="2021-06" db="EMBL/GenBank/DDBJ databases">
        <authorList>
            <person name="Kallberg Y."/>
            <person name="Tangrot J."/>
            <person name="Rosling A."/>
        </authorList>
    </citation>
    <scope>NUCLEOTIDE SEQUENCE</scope>
    <source>
        <strain evidence="1">AU212A</strain>
    </source>
</reference>
<protein>
    <submittedName>
        <fullName evidence="1">8894_t:CDS:1</fullName>
    </submittedName>
</protein>
<dbReference type="EMBL" id="CAJVPM010045248">
    <property type="protein sequence ID" value="CAG8716025.1"/>
    <property type="molecule type" value="Genomic_DNA"/>
</dbReference>
<gene>
    <name evidence="1" type="ORF">SCALOS_LOCUS11064</name>
</gene>
<sequence length="63" mass="7469">PTKISQKISKQTQELLSNFYKFVIEFKIEKSFELCNILNIDETPVWFDIARNFTVKQKEAKTV</sequence>
<dbReference type="Proteomes" id="UP000789860">
    <property type="component" value="Unassembled WGS sequence"/>
</dbReference>
<accession>A0ACA9PP41</accession>
<keyword evidence="2" id="KW-1185">Reference proteome</keyword>